<dbReference type="InterPro" id="IPR016181">
    <property type="entry name" value="Acyl_CoA_acyltransferase"/>
</dbReference>
<evidence type="ECO:0000256" key="1">
    <source>
        <dbReference type="ARBA" id="ARBA00022679"/>
    </source>
</evidence>
<dbReference type="EC" id="2.-.-.-" evidence="5"/>
<accession>A0ABT8N3F5</accession>
<evidence type="ECO:0000256" key="3">
    <source>
        <dbReference type="ARBA" id="ARBA00038502"/>
    </source>
</evidence>
<dbReference type="PROSITE" id="PS51186">
    <property type="entry name" value="GNAT"/>
    <property type="match status" value="1"/>
</dbReference>
<keyword evidence="5" id="KW-0436">Ligase</keyword>
<comment type="similarity">
    <text evidence="3">Belongs to the acetyltransferase family. RimJ subfamily.</text>
</comment>
<name>A0ABT8N3F5_9BACL</name>
<evidence type="ECO:0000256" key="2">
    <source>
        <dbReference type="ARBA" id="ARBA00023315"/>
    </source>
</evidence>
<dbReference type="Gene3D" id="3.40.630.30">
    <property type="match status" value="1"/>
</dbReference>
<keyword evidence="2" id="KW-0012">Acyltransferase</keyword>
<organism evidence="5 6">
    <name type="scientific">Planococcus shixiaomingii</name>
    <dbReference type="NCBI Taxonomy" id="3058393"/>
    <lineage>
        <taxon>Bacteria</taxon>
        <taxon>Bacillati</taxon>
        <taxon>Bacillota</taxon>
        <taxon>Bacilli</taxon>
        <taxon>Bacillales</taxon>
        <taxon>Caryophanaceae</taxon>
        <taxon>Planococcus</taxon>
    </lineage>
</organism>
<protein>
    <submittedName>
        <fullName evidence="5">GNAT family protein</fullName>
        <ecNumber evidence="5">2.-.-.-</ecNumber>
    </submittedName>
</protein>
<dbReference type="InterPro" id="IPR000182">
    <property type="entry name" value="GNAT_dom"/>
</dbReference>
<evidence type="ECO:0000259" key="4">
    <source>
        <dbReference type="PROSITE" id="PS51186"/>
    </source>
</evidence>
<keyword evidence="6" id="KW-1185">Reference proteome</keyword>
<gene>
    <name evidence="5" type="ORF">QWY14_11430</name>
</gene>
<dbReference type="InterPro" id="IPR051531">
    <property type="entry name" value="N-acetyltransferase"/>
</dbReference>
<dbReference type="PANTHER" id="PTHR43792">
    <property type="entry name" value="GNAT FAMILY, PUTATIVE (AFU_ORTHOLOGUE AFUA_3G00765)-RELATED-RELATED"/>
    <property type="match status" value="1"/>
</dbReference>
<dbReference type="RefSeq" id="WP_300986450.1">
    <property type="nucleotide sequence ID" value="NZ_CP129236.1"/>
</dbReference>
<dbReference type="SUPFAM" id="SSF55729">
    <property type="entry name" value="Acyl-CoA N-acyltransferases (Nat)"/>
    <property type="match status" value="1"/>
</dbReference>
<proteinExistence type="inferred from homology"/>
<comment type="caution">
    <text evidence="5">The sequence shown here is derived from an EMBL/GenBank/DDBJ whole genome shotgun (WGS) entry which is preliminary data.</text>
</comment>
<evidence type="ECO:0000313" key="6">
    <source>
        <dbReference type="Proteomes" id="UP001172055"/>
    </source>
</evidence>
<dbReference type="GO" id="GO:0016874">
    <property type="term" value="F:ligase activity"/>
    <property type="evidence" value="ECO:0007669"/>
    <property type="project" value="UniProtKB-KW"/>
</dbReference>
<dbReference type="GO" id="GO:0016740">
    <property type="term" value="F:transferase activity"/>
    <property type="evidence" value="ECO:0007669"/>
    <property type="project" value="UniProtKB-KW"/>
</dbReference>
<dbReference type="EMBL" id="JAUJWV010000001">
    <property type="protein sequence ID" value="MDN7242415.1"/>
    <property type="molecule type" value="Genomic_DNA"/>
</dbReference>
<evidence type="ECO:0000313" key="5">
    <source>
        <dbReference type="EMBL" id="MDN7242415.1"/>
    </source>
</evidence>
<dbReference type="PANTHER" id="PTHR43792:SF8">
    <property type="entry name" value="[RIBOSOMAL PROTEIN US5]-ALANINE N-ACETYLTRANSFERASE"/>
    <property type="match status" value="1"/>
</dbReference>
<reference evidence="5 6" key="1">
    <citation type="submission" date="2023-06" db="EMBL/GenBank/DDBJ databases">
        <title>Novel species in genus Planococcus.</title>
        <authorList>
            <person name="Ning S."/>
        </authorList>
    </citation>
    <scope>NUCLEOTIDE SEQUENCE [LARGE SCALE GENOMIC DNA]</scope>
    <source>
        <strain evidence="5 6">N028</strain>
    </source>
</reference>
<dbReference type="Pfam" id="PF13302">
    <property type="entry name" value="Acetyltransf_3"/>
    <property type="match status" value="1"/>
</dbReference>
<sequence length="178" mass="20826">MRGEHIYLRAFKPQDAEIKLKLEQDNRQFFEKYSMTRYPDFYTLMIQREIIEIGIEQREEGREESFGIFKNEDDMLIGTISLFQIFRGPLQSAFLGYALDKNHNNKGYTTEAVKLIVDYAFRKLHLHRIEAGVMPHNIPSIRVLEKAGFHKEGIAKSNVKINGKWEDHQVLAIINPND</sequence>
<dbReference type="Proteomes" id="UP001172055">
    <property type="component" value="Unassembled WGS sequence"/>
</dbReference>
<keyword evidence="1 5" id="KW-0808">Transferase</keyword>
<feature type="domain" description="N-acetyltransferase" evidence="4">
    <location>
        <begin position="6"/>
        <end position="176"/>
    </location>
</feature>